<gene>
    <name evidence="5" type="ORF">J07HQW1_01156</name>
</gene>
<dbReference type="PANTHER" id="PTHR43734">
    <property type="entry name" value="PHYTOENE DESATURASE"/>
    <property type="match status" value="1"/>
</dbReference>
<dbReference type="EMBL" id="KE356560">
    <property type="protein sequence ID" value="ERG91124.1"/>
    <property type="molecule type" value="Genomic_DNA"/>
</dbReference>
<dbReference type="AlphaFoldDB" id="U1MMW1"/>
<dbReference type="STRING" id="1238424.J07HQW1_01156"/>
<dbReference type="InterPro" id="IPR014105">
    <property type="entry name" value="Carotenoid/retinoid_OxRdtase"/>
</dbReference>
<protein>
    <submittedName>
        <fullName evidence="5">Phytoene desaturase</fullName>
    </submittedName>
</protein>
<dbReference type="SUPFAM" id="SSF51905">
    <property type="entry name" value="FAD/NAD(P)-binding domain"/>
    <property type="match status" value="1"/>
</dbReference>
<feature type="domain" description="Amine oxidase" evidence="4">
    <location>
        <begin position="33"/>
        <end position="507"/>
    </location>
</feature>
<evidence type="ECO:0000313" key="5">
    <source>
        <dbReference type="EMBL" id="ERG91124.1"/>
    </source>
</evidence>
<keyword evidence="2" id="KW-0125">Carotenoid biosynthesis</keyword>
<keyword evidence="3" id="KW-0560">Oxidoreductase</keyword>
<dbReference type="InterPro" id="IPR036188">
    <property type="entry name" value="FAD/NAD-bd_sf"/>
</dbReference>
<dbReference type="Proteomes" id="UP000030649">
    <property type="component" value="Unassembled WGS sequence"/>
</dbReference>
<dbReference type="PRINTS" id="PR00419">
    <property type="entry name" value="ADXRDTASE"/>
</dbReference>
<organism evidence="5 6">
    <name type="scientific">Haloquadratum walsbyi J07HQW1</name>
    <dbReference type="NCBI Taxonomy" id="1238424"/>
    <lineage>
        <taxon>Archaea</taxon>
        <taxon>Methanobacteriati</taxon>
        <taxon>Methanobacteriota</taxon>
        <taxon>Stenosarchaea group</taxon>
        <taxon>Halobacteria</taxon>
        <taxon>Halobacteriales</taxon>
        <taxon>Haloferacaceae</taxon>
        <taxon>Haloquadratum</taxon>
    </lineage>
</organism>
<sequence>MDISLTSKSVFSEKHNMSQTLSGTSAVVIGGGFSGLSTACYLADAGVDVTIFERQDTLGGVAGRIERSGFQFDTGPSWYLMPDVFERFFNTFGYDPTEHYSLTRLDPNYRVFWKDGDTATLPADRQSQRELFEQYESGAGAALDTYLEEAADAYEIGMEEFVYKHRPRLRDWVDPGLLRAARGITLIGSMDDHIASYFDSAKLRQLLEYTLVFLGGSPYNTPALYSLMSHVDFNMGVYYPTGGIASVVDSISSIAHELGVSIETNTTVTEVSRANDDTGVRVQTDTDTHTADRVVSTIPPAYTDRELLPKGVSDHDASYWESRTYAPGAFLLYLGVEGELDTLEHHTLILPTDWQSHFESIFDNPTWPTDPSYYVNVPSQTDPTVAPDGHSTVVVLVPIAPGLDDTDAIREQYREKVLSDLAAHTGVDLRGRIVVEETACTSEFAAMGYPDGTALGLAHTLTQTGPFRPAHRSDAINGLYHAGSFTDPGIGMPMCLINGKHVADAVIDDVTNNHATDVGISSPSSVVSQAFGSD</sequence>
<dbReference type="PANTHER" id="PTHR43734:SF1">
    <property type="entry name" value="PHYTOENE DESATURASE"/>
    <property type="match status" value="1"/>
</dbReference>
<evidence type="ECO:0000256" key="1">
    <source>
        <dbReference type="ARBA" id="ARBA00004829"/>
    </source>
</evidence>
<evidence type="ECO:0000313" key="6">
    <source>
        <dbReference type="Proteomes" id="UP000030649"/>
    </source>
</evidence>
<dbReference type="HOGENOM" id="CLU_019722_2_1_2"/>
<evidence type="ECO:0000256" key="3">
    <source>
        <dbReference type="ARBA" id="ARBA00023002"/>
    </source>
</evidence>
<accession>U1MMW1</accession>
<dbReference type="Gene3D" id="3.50.50.60">
    <property type="entry name" value="FAD/NAD(P)-binding domain"/>
    <property type="match status" value="2"/>
</dbReference>
<evidence type="ECO:0000259" key="4">
    <source>
        <dbReference type="Pfam" id="PF01593"/>
    </source>
</evidence>
<dbReference type="InterPro" id="IPR002937">
    <property type="entry name" value="Amino_oxidase"/>
</dbReference>
<proteinExistence type="predicted"/>
<name>U1MMW1_9EURY</name>
<evidence type="ECO:0000256" key="2">
    <source>
        <dbReference type="ARBA" id="ARBA00022746"/>
    </source>
</evidence>
<comment type="pathway">
    <text evidence="1">Carotenoid biosynthesis.</text>
</comment>
<dbReference type="GO" id="GO:0016491">
    <property type="term" value="F:oxidoreductase activity"/>
    <property type="evidence" value="ECO:0007669"/>
    <property type="project" value="UniProtKB-KW"/>
</dbReference>
<dbReference type="NCBIfam" id="TIGR02734">
    <property type="entry name" value="crtI_fam"/>
    <property type="match status" value="1"/>
</dbReference>
<dbReference type="Pfam" id="PF01593">
    <property type="entry name" value="Amino_oxidase"/>
    <property type="match status" value="1"/>
</dbReference>
<dbReference type="GO" id="GO:0016117">
    <property type="term" value="P:carotenoid biosynthetic process"/>
    <property type="evidence" value="ECO:0007669"/>
    <property type="project" value="UniProtKB-KW"/>
</dbReference>
<reference evidence="5 6" key="1">
    <citation type="journal article" date="2013" name="PLoS ONE">
        <title>Assembly-driven community genomics of a hypersaline microbial ecosystem.</title>
        <authorList>
            <person name="Podell S."/>
            <person name="Ugalde J.A."/>
            <person name="Narasingarao P."/>
            <person name="Banfield J.F."/>
            <person name="Heidelberg K.B."/>
            <person name="Allen E.E."/>
        </authorList>
    </citation>
    <scope>NUCLEOTIDE SEQUENCE [LARGE SCALE GENOMIC DNA]</scope>
    <source>
        <strain evidence="6">J07HQW1</strain>
    </source>
</reference>